<reference evidence="6" key="1">
    <citation type="submission" date="2021-10" db="EMBL/GenBank/DDBJ databases">
        <title>Collection of gut derived symbiotic bacterial strains cultured from healthy donors.</title>
        <authorList>
            <person name="Lin H."/>
            <person name="Littmann E."/>
            <person name="Claire K."/>
            <person name="Pamer E."/>
        </authorList>
    </citation>
    <scope>NUCLEOTIDE SEQUENCE</scope>
    <source>
        <strain evidence="6">MSK.23.18</strain>
    </source>
</reference>
<evidence type="ECO:0000313" key="7">
    <source>
        <dbReference type="Proteomes" id="UP001297370"/>
    </source>
</evidence>
<dbReference type="GO" id="GO:0140662">
    <property type="term" value="F:ATP-dependent protein folding chaperone"/>
    <property type="evidence" value="ECO:0007669"/>
    <property type="project" value="InterPro"/>
</dbReference>
<dbReference type="EMBL" id="JAJBOM010000175">
    <property type="protein sequence ID" value="MCB5621296.1"/>
    <property type="molecule type" value="Genomic_DNA"/>
</dbReference>
<accession>A0AAJ1B9D4</accession>
<dbReference type="FunFam" id="3.90.640.10:FF:000003">
    <property type="entry name" value="Molecular chaperone DnaK"/>
    <property type="match status" value="1"/>
</dbReference>
<evidence type="ECO:0000256" key="2">
    <source>
        <dbReference type="ARBA" id="ARBA00007381"/>
    </source>
</evidence>
<dbReference type="Pfam" id="PF00012">
    <property type="entry name" value="HSP70"/>
    <property type="match status" value="1"/>
</dbReference>
<dbReference type="Gene3D" id="3.90.640.10">
    <property type="entry name" value="Actin, Chain A, domain 4"/>
    <property type="match status" value="1"/>
</dbReference>
<dbReference type="PANTHER" id="PTHR19375">
    <property type="entry name" value="HEAT SHOCK PROTEIN 70KDA"/>
    <property type="match status" value="1"/>
</dbReference>
<feature type="non-terminal residue" evidence="6">
    <location>
        <position position="1"/>
    </location>
</feature>
<evidence type="ECO:0000256" key="1">
    <source>
        <dbReference type="ARBA" id="ARBA00002290"/>
    </source>
</evidence>
<dbReference type="AlphaFoldDB" id="A0AAJ1B9D4"/>
<dbReference type="Proteomes" id="UP001297370">
    <property type="component" value="Unassembled WGS sequence"/>
</dbReference>
<dbReference type="GO" id="GO:0005524">
    <property type="term" value="F:ATP binding"/>
    <property type="evidence" value="ECO:0007669"/>
    <property type="project" value="UniProtKB-KW"/>
</dbReference>
<keyword evidence="5" id="KW-0143">Chaperone</keyword>
<dbReference type="SUPFAM" id="SSF53067">
    <property type="entry name" value="Actin-like ATPase domain"/>
    <property type="match status" value="1"/>
</dbReference>
<keyword evidence="4" id="KW-0067">ATP-binding</keyword>
<proteinExistence type="inferred from homology"/>
<sequence length="87" mass="9642">VEEFKKDQGVDLSNDKMAMQRVKEAAEKAKKDLSGTMQTQISLPFISAGAAGPLHLELTLTRAKFDELTRDLVLRTETPVRQALKDA</sequence>
<gene>
    <name evidence="6" type="ORF">LIQ08_19545</name>
</gene>
<organism evidence="6 7">
    <name type="scientific">Mediterraneibacter gnavus</name>
    <name type="common">Ruminococcus gnavus</name>
    <dbReference type="NCBI Taxonomy" id="33038"/>
    <lineage>
        <taxon>Bacteria</taxon>
        <taxon>Bacillati</taxon>
        <taxon>Bacillota</taxon>
        <taxon>Clostridia</taxon>
        <taxon>Lachnospirales</taxon>
        <taxon>Lachnospiraceae</taxon>
        <taxon>Mediterraneibacter</taxon>
    </lineage>
</organism>
<evidence type="ECO:0000256" key="5">
    <source>
        <dbReference type="ARBA" id="ARBA00023186"/>
    </source>
</evidence>
<comment type="caution">
    <text evidence="6">The sequence shown here is derived from an EMBL/GenBank/DDBJ whole genome shotgun (WGS) entry which is preliminary data.</text>
</comment>
<dbReference type="InterPro" id="IPR013126">
    <property type="entry name" value="Hsp_70_fam"/>
</dbReference>
<protein>
    <submittedName>
        <fullName evidence="6">Hsp70 family protein</fullName>
    </submittedName>
</protein>
<keyword evidence="3" id="KW-0547">Nucleotide-binding</keyword>
<dbReference type="RefSeq" id="WP_226982343.1">
    <property type="nucleotide sequence ID" value="NZ_JAJBOM010000175.1"/>
</dbReference>
<comment type="function">
    <text evidence="1">Acts as a chaperone.</text>
</comment>
<evidence type="ECO:0000313" key="6">
    <source>
        <dbReference type="EMBL" id="MCB5621296.1"/>
    </source>
</evidence>
<comment type="similarity">
    <text evidence="2">Belongs to the heat shock protein 70 family.</text>
</comment>
<evidence type="ECO:0000256" key="3">
    <source>
        <dbReference type="ARBA" id="ARBA00022741"/>
    </source>
</evidence>
<feature type="non-terminal residue" evidence="6">
    <location>
        <position position="87"/>
    </location>
</feature>
<dbReference type="InterPro" id="IPR043129">
    <property type="entry name" value="ATPase_NBD"/>
</dbReference>
<evidence type="ECO:0000256" key="4">
    <source>
        <dbReference type="ARBA" id="ARBA00022840"/>
    </source>
</evidence>
<dbReference type="Gene3D" id="3.30.420.40">
    <property type="match status" value="1"/>
</dbReference>
<name>A0AAJ1B9D4_MEDGN</name>